<dbReference type="SUPFAM" id="SSF82689">
    <property type="entry name" value="Mechanosensitive channel protein MscS (YggB), C-terminal domain"/>
    <property type="match status" value="1"/>
</dbReference>
<dbReference type="GO" id="GO:0008381">
    <property type="term" value="F:mechanosensitive monoatomic ion channel activity"/>
    <property type="evidence" value="ECO:0007669"/>
    <property type="project" value="UniProtKB-ARBA"/>
</dbReference>
<comment type="subcellular location">
    <subcellularLocation>
        <location evidence="1">Cell membrane</location>
        <topology evidence="1">Multi-pass membrane protein</topology>
    </subcellularLocation>
</comment>
<keyword evidence="2" id="KW-1003">Cell membrane</keyword>
<dbReference type="Pfam" id="PF00027">
    <property type="entry name" value="cNMP_binding"/>
    <property type="match status" value="1"/>
</dbReference>
<keyword evidence="4 6" id="KW-1133">Transmembrane helix</keyword>
<dbReference type="Pfam" id="PF00924">
    <property type="entry name" value="MS_channel_2nd"/>
    <property type="match status" value="1"/>
</dbReference>
<evidence type="ECO:0000256" key="6">
    <source>
        <dbReference type="SAM" id="Phobius"/>
    </source>
</evidence>
<dbReference type="KEGG" id="slt:Slit_1404"/>
<accession>D5CRQ5</accession>
<proteinExistence type="predicted"/>
<dbReference type="InterPro" id="IPR006685">
    <property type="entry name" value="MscS_channel_2nd"/>
</dbReference>
<dbReference type="eggNOG" id="COG0664">
    <property type="taxonomic scope" value="Bacteria"/>
</dbReference>
<dbReference type="Proteomes" id="UP000001625">
    <property type="component" value="Chromosome"/>
</dbReference>
<sequence length="512" mass="58095">MSFWDNMTGYIWSDVTFPLLLMVVCIAILLLHFRREDRASLINTVSFFLICLFGQFISGLLHALEYLRAADVTHEVFVIGAGIAVIRLWGLLVFRIVLPAVKVRPPRITEDIFVIIAYVAWFMVRLRYAGLDLGSILATSAMITAVVAFAMQDTLGNILGGLALQLDNSIEVGDWIKVDDIAGKVVDIRWRSTLVETRNWETVVFPNSQLMKNKFMVLGRRTDQPVQWRRWVCFNVALEVAPTRVVSLVEESILQTDIANVAKTPAPNCVLMDMDAKGYARYALRYWLTDLLPDDPTDAMLRWHIMSALQRAGIKLAVEEHSVHLTKENEKYDELVRQREVMLRIKTLRRVELFSQLNETELTGLAQRLRYSPFAKGNVITRQGDTHSQWLYIIINGEAEVYVDAPTGKRRAVRTLGRGDFFGEMGLMTGAPRVASVIAKSDVECYRIDKDVVEELLHARPSIAEEISHILVTRRAELDVAMQDLDATGAHKDLSQQRNEILATIKRFFSLS</sequence>
<dbReference type="PANTHER" id="PTHR30566:SF25">
    <property type="entry name" value="INNER MEMBRANE PROTEIN"/>
    <property type="match status" value="1"/>
</dbReference>
<evidence type="ECO:0000313" key="8">
    <source>
        <dbReference type="EMBL" id="ADE11641.1"/>
    </source>
</evidence>
<dbReference type="AlphaFoldDB" id="D5CRQ5"/>
<dbReference type="SUPFAM" id="SSF51206">
    <property type="entry name" value="cAMP-binding domain-like"/>
    <property type="match status" value="1"/>
</dbReference>
<keyword evidence="3 6" id="KW-0812">Transmembrane</keyword>
<dbReference type="HOGENOM" id="CLU_032479_2_0_4"/>
<dbReference type="InterPro" id="IPR000595">
    <property type="entry name" value="cNMP-bd_dom"/>
</dbReference>
<dbReference type="STRING" id="580332.Slit_1404"/>
<dbReference type="SUPFAM" id="SSF50182">
    <property type="entry name" value="Sm-like ribonucleoproteins"/>
    <property type="match status" value="1"/>
</dbReference>
<protein>
    <submittedName>
        <fullName evidence="8">Cyclic nucleotide-regulated small mechanosensitive ion channel</fullName>
    </submittedName>
</protein>
<evidence type="ECO:0000259" key="7">
    <source>
        <dbReference type="PROSITE" id="PS50042"/>
    </source>
</evidence>
<feature type="domain" description="Cyclic nucleotide-binding" evidence="7">
    <location>
        <begin position="353"/>
        <end position="474"/>
    </location>
</feature>
<feature type="transmembrane region" description="Helical" evidence="6">
    <location>
        <begin position="76"/>
        <end position="98"/>
    </location>
</feature>
<dbReference type="PROSITE" id="PS50042">
    <property type="entry name" value="CNMP_BINDING_3"/>
    <property type="match status" value="1"/>
</dbReference>
<dbReference type="EMBL" id="CP001965">
    <property type="protein sequence ID" value="ADE11641.1"/>
    <property type="molecule type" value="Genomic_DNA"/>
</dbReference>
<feature type="transmembrane region" description="Helical" evidence="6">
    <location>
        <begin position="15"/>
        <end position="33"/>
    </location>
</feature>
<dbReference type="Gene3D" id="2.60.120.10">
    <property type="entry name" value="Jelly Rolls"/>
    <property type="match status" value="1"/>
</dbReference>
<gene>
    <name evidence="8" type="ordered locus">Slit_1404</name>
</gene>
<feature type="transmembrane region" description="Helical" evidence="6">
    <location>
        <begin position="134"/>
        <end position="151"/>
    </location>
</feature>
<dbReference type="InterPro" id="IPR023408">
    <property type="entry name" value="MscS_beta-dom_sf"/>
</dbReference>
<evidence type="ECO:0000256" key="1">
    <source>
        <dbReference type="ARBA" id="ARBA00004651"/>
    </source>
</evidence>
<dbReference type="Gene3D" id="2.30.30.60">
    <property type="match status" value="1"/>
</dbReference>
<dbReference type="GO" id="GO:0005886">
    <property type="term" value="C:plasma membrane"/>
    <property type="evidence" value="ECO:0007669"/>
    <property type="project" value="UniProtKB-SubCell"/>
</dbReference>
<dbReference type="SMART" id="SM00100">
    <property type="entry name" value="cNMP"/>
    <property type="match status" value="1"/>
</dbReference>
<reference evidence="8 9" key="1">
    <citation type="submission" date="2010-03" db="EMBL/GenBank/DDBJ databases">
        <title>Complete sequence of Sideroxydans lithotrophicus ES-1.</title>
        <authorList>
            <consortium name="US DOE Joint Genome Institute"/>
            <person name="Lucas S."/>
            <person name="Copeland A."/>
            <person name="Lapidus A."/>
            <person name="Cheng J.-F."/>
            <person name="Bruce D."/>
            <person name="Goodwin L."/>
            <person name="Pitluck S."/>
            <person name="Munk A.C."/>
            <person name="Detter J.C."/>
            <person name="Han C."/>
            <person name="Tapia R."/>
            <person name="Larimer F."/>
            <person name="Land M."/>
            <person name="Hauser L."/>
            <person name="Kyrpides N."/>
            <person name="Ivanova N."/>
            <person name="Emerson D."/>
            <person name="Woyke T."/>
        </authorList>
    </citation>
    <scope>NUCLEOTIDE SEQUENCE [LARGE SCALE GENOMIC DNA]</scope>
    <source>
        <strain evidence="8 9">ES-1</strain>
    </source>
</reference>
<feature type="transmembrane region" description="Helical" evidence="6">
    <location>
        <begin position="45"/>
        <end position="64"/>
    </location>
</feature>
<dbReference type="PANTHER" id="PTHR30566">
    <property type="entry name" value="YNAI-RELATED MECHANOSENSITIVE ION CHANNEL"/>
    <property type="match status" value="1"/>
</dbReference>
<dbReference type="InterPro" id="IPR010920">
    <property type="entry name" value="LSM_dom_sf"/>
</dbReference>
<evidence type="ECO:0000256" key="5">
    <source>
        <dbReference type="ARBA" id="ARBA00023136"/>
    </source>
</evidence>
<name>D5CRQ5_SIDLE</name>
<dbReference type="InterPro" id="IPR014710">
    <property type="entry name" value="RmlC-like_jellyroll"/>
</dbReference>
<organism evidence="8 9">
    <name type="scientific">Sideroxydans lithotrophicus (strain ES-1)</name>
    <dbReference type="NCBI Taxonomy" id="580332"/>
    <lineage>
        <taxon>Bacteria</taxon>
        <taxon>Pseudomonadati</taxon>
        <taxon>Pseudomonadota</taxon>
        <taxon>Betaproteobacteria</taxon>
        <taxon>Nitrosomonadales</taxon>
        <taxon>Gallionellaceae</taxon>
        <taxon>Sideroxydans</taxon>
    </lineage>
</organism>
<keyword evidence="5 6" id="KW-0472">Membrane</keyword>
<evidence type="ECO:0000256" key="3">
    <source>
        <dbReference type="ARBA" id="ARBA00022692"/>
    </source>
</evidence>
<dbReference type="OrthoDB" id="9769739at2"/>
<evidence type="ECO:0000256" key="2">
    <source>
        <dbReference type="ARBA" id="ARBA00022475"/>
    </source>
</evidence>
<dbReference type="PRINTS" id="PR00103">
    <property type="entry name" value="CAMPKINASE"/>
</dbReference>
<dbReference type="InterPro" id="IPR018490">
    <property type="entry name" value="cNMP-bd_dom_sf"/>
</dbReference>
<keyword evidence="9" id="KW-1185">Reference proteome</keyword>
<dbReference type="InterPro" id="IPR011066">
    <property type="entry name" value="MscS_channel_C_sf"/>
</dbReference>
<evidence type="ECO:0000313" key="9">
    <source>
        <dbReference type="Proteomes" id="UP000001625"/>
    </source>
</evidence>
<dbReference type="CDD" id="cd00038">
    <property type="entry name" value="CAP_ED"/>
    <property type="match status" value="1"/>
</dbReference>
<dbReference type="RefSeq" id="WP_013029539.1">
    <property type="nucleotide sequence ID" value="NC_013959.1"/>
</dbReference>
<evidence type="ECO:0000256" key="4">
    <source>
        <dbReference type="ARBA" id="ARBA00022989"/>
    </source>
</evidence>
<dbReference type="eggNOG" id="COG0668">
    <property type="taxonomic scope" value="Bacteria"/>
</dbReference>